<evidence type="ECO:0000256" key="5">
    <source>
        <dbReference type="SAM" id="MobiDB-lite"/>
    </source>
</evidence>
<evidence type="ECO:0000256" key="6">
    <source>
        <dbReference type="SAM" id="SignalP"/>
    </source>
</evidence>
<accession>I3T3H1</accession>
<evidence type="ECO:0000256" key="2">
    <source>
        <dbReference type="ARBA" id="ARBA00022473"/>
    </source>
</evidence>
<dbReference type="PANTHER" id="PTHR34359">
    <property type="entry name" value="CLAVATA3/ESR (CLE)-RELATED PROTEIN 10"/>
    <property type="match status" value="1"/>
</dbReference>
<evidence type="ECO:0000256" key="4">
    <source>
        <dbReference type="ARBA" id="ARBA00023278"/>
    </source>
</evidence>
<protein>
    <submittedName>
        <fullName evidence="7">Uncharacterized protein</fullName>
    </submittedName>
</protein>
<keyword evidence="6" id="KW-0732">Signal</keyword>
<evidence type="ECO:0000256" key="1">
    <source>
        <dbReference type="ARBA" id="ARBA00005416"/>
    </source>
</evidence>
<comment type="similarity">
    <text evidence="1">Belongs to the CLV3/ESR signal peptide family.</text>
</comment>
<name>I3T3H1_LOTJA</name>
<feature type="compositionally biased region" description="Basic residues" evidence="5">
    <location>
        <begin position="60"/>
        <end position="74"/>
    </location>
</feature>
<keyword evidence="4" id="KW-0379">Hydroxylation</keyword>
<dbReference type="InterPro" id="IPR039618">
    <property type="entry name" value="CLE9-13"/>
</dbReference>
<feature type="compositionally biased region" description="Basic and acidic residues" evidence="5">
    <location>
        <begin position="75"/>
        <end position="92"/>
    </location>
</feature>
<dbReference type="GO" id="GO:0030154">
    <property type="term" value="P:cell differentiation"/>
    <property type="evidence" value="ECO:0007669"/>
    <property type="project" value="UniProtKB-KW"/>
</dbReference>
<feature type="signal peptide" evidence="6">
    <location>
        <begin position="1"/>
        <end position="25"/>
    </location>
</feature>
<dbReference type="EMBL" id="BT147269">
    <property type="protein sequence ID" value="AFK47063.1"/>
    <property type="molecule type" value="mRNA"/>
</dbReference>
<proteinExistence type="evidence at transcript level"/>
<reference evidence="7" key="1">
    <citation type="submission" date="2012-05" db="EMBL/GenBank/DDBJ databases">
        <authorList>
            <person name="Krishnakumar V."/>
            <person name="Cheung F."/>
            <person name="Xiao Y."/>
            <person name="Chan A."/>
            <person name="Moskal W.A."/>
            <person name="Town C.D."/>
        </authorList>
    </citation>
    <scope>NUCLEOTIDE SEQUENCE</scope>
</reference>
<dbReference type="PANTHER" id="PTHR34359:SF28">
    <property type="entry name" value="CLAVATA3_ESR (CLE)-RELATED PROTEIN 12"/>
    <property type="match status" value="1"/>
</dbReference>
<evidence type="ECO:0000313" key="7">
    <source>
        <dbReference type="EMBL" id="AFK47063.1"/>
    </source>
</evidence>
<feature type="chain" id="PRO_5003679223" evidence="6">
    <location>
        <begin position="26"/>
        <end position="102"/>
    </location>
</feature>
<keyword evidence="3" id="KW-0221">Differentiation</keyword>
<keyword evidence="2" id="KW-0217">Developmental protein</keyword>
<dbReference type="AlphaFoldDB" id="I3T3H1"/>
<feature type="region of interest" description="Disordered" evidence="5">
    <location>
        <begin position="60"/>
        <end position="102"/>
    </location>
</feature>
<sequence>MIIKHVLSFILCLFVFLTLFQGWFGFKSNDNVSSFISNNKHRKILATTTGFDFTPFLNRQGHHHRHHHHHRSHHLPKDQTEVDPRYGVDKRLVPSGPNPLHH</sequence>
<evidence type="ECO:0000256" key="3">
    <source>
        <dbReference type="ARBA" id="ARBA00022782"/>
    </source>
</evidence>
<organism evidence="7">
    <name type="scientific">Lotus japonicus</name>
    <name type="common">Lotus corniculatus var. japonicus</name>
    <dbReference type="NCBI Taxonomy" id="34305"/>
    <lineage>
        <taxon>Eukaryota</taxon>
        <taxon>Viridiplantae</taxon>
        <taxon>Streptophyta</taxon>
        <taxon>Embryophyta</taxon>
        <taxon>Tracheophyta</taxon>
        <taxon>Spermatophyta</taxon>
        <taxon>Magnoliopsida</taxon>
        <taxon>eudicotyledons</taxon>
        <taxon>Gunneridae</taxon>
        <taxon>Pentapetalae</taxon>
        <taxon>rosids</taxon>
        <taxon>fabids</taxon>
        <taxon>Fabales</taxon>
        <taxon>Fabaceae</taxon>
        <taxon>Papilionoideae</taxon>
        <taxon>50 kb inversion clade</taxon>
        <taxon>NPAAA clade</taxon>
        <taxon>Hologalegina</taxon>
        <taxon>robinioid clade</taxon>
        <taxon>Loteae</taxon>
        <taxon>Lotus</taxon>
    </lineage>
</organism>